<dbReference type="EMBL" id="CP128399">
    <property type="protein sequence ID" value="WJW67195.1"/>
    <property type="molecule type" value="Genomic_DNA"/>
</dbReference>
<sequence>MANEAVILDGARTVFGSFGGSLKDISATELGVLAAKEAIKRSGVEASELDNVVYGNVLQTSSDAIYLARHVGLKAGLPIETPALTVNRLCGSGAQAIVNVAQSILLGESQVALAGGAENMSQAPHVVRGARWGFGFGANTAFEDSLWTALVDSYTGQGMAITAENLAAQYNLSRQFQDEYALRSHKAAQNATEKGILAEEIVAIEIKDKKGNVKRIERDEGIRPDASLEALGKLPARFIKENGTVTAGNASGITDGAAAVVVSSGDYARQHGLKPLGRIVSWGVVGVEPHIMGIGPAPAIRLALKRADLKLDDIDLIEVNEAFAAQCCAVEKDLGIKRERYNVNGGAIALGHPLGASGARVTLTVLYELRRRGGRYGIASACIGGGQGIAVIVENLQR</sequence>
<evidence type="ECO:0000256" key="3">
    <source>
        <dbReference type="ARBA" id="ARBA00022679"/>
    </source>
</evidence>
<evidence type="ECO:0000259" key="8">
    <source>
        <dbReference type="Pfam" id="PF02803"/>
    </source>
</evidence>
<dbReference type="PANTHER" id="PTHR18919">
    <property type="entry name" value="ACETYL-COA C-ACYLTRANSFERASE"/>
    <property type="match status" value="1"/>
</dbReference>
<keyword evidence="4 6" id="KW-0012">Acyltransferase</keyword>
<reference evidence="9 11" key="1">
    <citation type="submission" date="2020-06" db="EMBL/GenBank/DDBJ databases">
        <title>Anoxygenic phototrophic Chloroflexota member uses a Type I reaction center.</title>
        <authorList>
            <person name="Tsuji J.M."/>
            <person name="Shaw N.A."/>
            <person name="Nagashima S."/>
            <person name="Venkiteswaran J."/>
            <person name="Schiff S.L."/>
            <person name="Hanada S."/>
            <person name="Tank M."/>
            <person name="Neufeld J.D."/>
        </authorList>
    </citation>
    <scope>NUCLEOTIDE SEQUENCE [LARGE SCALE GENOMIC DNA]</scope>
    <source>
        <strain evidence="9">L227-S17</strain>
    </source>
</reference>
<evidence type="ECO:0000256" key="1">
    <source>
        <dbReference type="ARBA" id="ARBA00010982"/>
    </source>
</evidence>
<feature type="domain" description="Thiolase N-terminal" evidence="7">
    <location>
        <begin position="6"/>
        <end position="264"/>
    </location>
</feature>
<dbReference type="InterPro" id="IPR002155">
    <property type="entry name" value="Thiolase"/>
</dbReference>
<dbReference type="AlphaFoldDB" id="A0A8T7M0G9"/>
<dbReference type="InterPro" id="IPR020616">
    <property type="entry name" value="Thiolase_N"/>
</dbReference>
<dbReference type="EC" id="2.3.1.9" evidence="2"/>
<gene>
    <name evidence="9" type="ORF">HXX08_05515</name>
    <name evidence="10" type="ORF">OZ401_000451</name>
</gene>
<dbReference type="FunFam" id="3.40.47.10:FF:000010">
    <property type="entry name" value="Acetyl-CoA acetyltransferase (Thiolase)"/>
    <property type="match status" value="1"/>
</dbReference>
<dbReference type="Pfam" id="PF00108">
    <property type="entry name" value="Thiolase_N"/>
    <property type="match status" value="1"/>
</dbReference>
<dbReference type="GO" id="GO:0003985">
    <property type="term" value="F:acetyl-CoA C-acetyltransferase activity"/>
    <property type="evidence" value="ECO:0007669"/>
    <property type="project" value="UniProtKB-EC"/>
</dbReference>
<dbReference type="Gene3D" id="3.40.47.10">
    <property type="match status" value="1"/>
</dbReference>
<dbReference type="InterPro" id="IPR020610">
    <property type="entry name" value="Thiolase_AS"/>
</dbReference>
<proteinExistence type="inferred from homology"/>
<feature type="domain" description="Thiolase C-terminal" evidence="8">
    <location>
        <begin position="273"/>
        <end position="394"/>
    </location>
</feature>
<name>A0A8T7M0G9_9CHLR</name>
<evidence type="ECO:0000313" key="10">
    <source>
        <dbReference type="EMBL" id="WJW67195.1"/>
    </source>
</evidence>
<protein>
    <recommendedName>
        <fullName evidence="2">acetyl-CoA C-acetyltransferase</fullName>
        <ecNumber evidence="2">2.3.1.9</ecNumber>
    </recommendedName>
</protein>
<dbReference type="InterPro" id="IPR016039">
    <property type="entry name" value="Thiolase-like"/>
</dbReference>
<evidence type="ECO:0000256" key="6">
    <source>
        <dbReference type="RuleBase" id="RU003557"/>
    </source>
</evidence>
<dbReference type="Pfam" id="PF02803">
    <property type="entry name" value="Thiolase_C"/>
    <property type="match status" value="1"/>
</dbReference>
<evidence type="ECO:0000256" key="2">
    <source>
        <dbReference type="ARBA" id="ARBA00012705"/>
    </source>
</evidence>
<comment type="similarity">
    <text evidence="1 6">Belongs to the thiolase-like superfamily. Thiolase family.</text>
</comment>
<evidence type="ECO:0000256" key="4">
    <source>
        <dbReference type="ARBA" id="ARBA00023315"/>
    </source>
</evidence>
<dbReference type="SUPFAM" id="SSF53901">
    <property type="entry name" value="Thiolase-like"/>
    <property type="match status" value="2"/>
</dbReference>
<dbReference type="Proteomes" id="UP000521676">
    <property type="component" value="Unassembled WGS sequence"/>
</dbReference>
<dbReference type="PIRSF" id="PIRSF000429">
    <property type="entry name" value="Ac-CoA_Ac_transf"/>
    <property type="match status" value="1"/>
</dbReference>
<dbReference type="EMBL" id="JACATZ010000001">
    <property type="protein sequence ID" value="NWJ45320.1"/>
    <property type="molecule type" value="Genomic_DNA"/>
</dbReference>
<feature type="active site" description="Proton acceptor" evidence="5">
    <location>
        <position position="382"/>
    </location>
</feature>
<dbReference type="NCBIfam" id="TIGR01930">
    <property type="entry name" value="AcCoA-C-Actrans"/>
    <property type="match status" value="1"/>
</dbReference>
<feature type="active site" description="Acyl-thioester intermediate" evidence="5">
    <location>
        <position position="90"/>
    </location>
</feature>
<accession>A0A8T7M0G9</accession>
<reference evidence="10" key="2">
    <citation type="journal article" date="2024" name="Nature">
        <title>Anoxygenic phototroph of the Chloroflexota uses a type I reaction centre.</title>
        <authorList>
            <person name="Tsuji J.M."/>
            <person name="Shaw N.A."/>
            <person name="Nagashima S."/>
            <person name="Venkiteswaran J.J."/>
            <person name="Schiff S.L."/>
            <person name="Watanabe T."/>
            <person name="Fukui M."/>
            <person name="Hanada S."/>
            <person name="Tank M."/>
            <person name="Neufeld J.D."/>
        </authorList>
    </citation>
    <scope>NUCLEOTIDE SEQUENCE</scope>
    <source>
        <strain evidence="10">L227-S17</strain>
    </source>
</reference>
<dbReference type="CDD" id="cd00751">
    <property type="entry name" value="thiolase"/>
    <property type="match status" value="1"/>
</dbReference>
<dbReference type="PANTHER" id="PTHR18919:SF107">
    <property type="entry name" value="ACETYL-COA ACETYLTRANSFERASE, CYTOSOLIC"/>
    <property type="match status" value="1"/>
</dbReference>
<evidence type="ECO:0000259" key="7">
    <source>
        <dbReference type="Pfam" id="PF00108"/>
    </source>
</evidence>
<dbReference type="InterPro" id="IPR020613">
    <property type="entry name" value="Thiolase_CS"/>
</dbReference>
<dbReference type="RefSeq" id="WP_341469093.1">
    <property type="nucleotide sequence ID" value="NZ_CP128399.1"/>
</dbReference>
<dbReference type="InterPro" id="IPR020617">
    <property type="entry name" value="Thiolase_C"/>
</dbReference>
<dbReference type="GO" id="GO:0006635">
    <property type="term" value="P:fatty acid beta-oxidation"/>
    <property type="evidence" value="ECO:0007669"/>
    <property type="project" value="TreeGrafter"/>
</dbReference>
<dbReference type="PROSITE" id="PS00737">
    <property type="entry name" value="THIOLASE_2"/>
    <property type="match status" value="1"/>
</dbReference>
<evidence type="ECO:0000313" key="11">
    <source>
        <dbReference type="Proteomes" id="UP000521676"/>
    </source>
</evidence>
<dbReference type="Proteomes" id="UP001431572">
    <property type="component" value="Chromosome 1"/>
</dbReference>
<evidence type="ECO:0000256" key="5">
    <source>
        <dbReference type="PIRSR" id="PIRSR000429-1"/>
    </source>
</evidence>
<keyword evidence="3 6" id="KW-0808">Transferase</keyword>
<feature type="active site" description="Proton acceptor" evidence="5">
    <location>
        <position position="352"/>
    </location>
</feature>
<dbReference type="PROSITE" id="PS00099">
    <property type="entry name" value="THIOLASE_3"/>
    <property type="match status" value="1"/>
</dbReference>
<organism evidence="9 11">
    <name type="scientific">Candidatus Chlorohelix allophototropha</name>
    <dbReference type="NCBI Taxonomy" id="3003348"/>
    <lineage>
        <taxon>Bacteria</taxon>
        <taxon>Bacillati</taxon>
        <taxon>Chloroflexota</taxon>
        <taxon>Chloroflexia</taxon>
        <taxon>Candidatus Chloroheliales</taxon>
        <taxon>Candidatus Chloroheliaceae</taxon>
        <taxon>Candidatus Chlorohelix</taxon>
    </lineage>
</organism>
<evidence type="ECO:0000313" key="9">
    <source>
        <dbReference type="EMBL" id="NWJ45320.1"/>
    </source>
</evidence>
<keyword evidence="12" id="KW-1185">Reference proteome</keyword>
<evidence type="ECO:0000313" key="12">
    <source>
        <dbReference type="Proteomes" id="UP001431572"/>
    </source>
</evidence>